<keyword evidence="8 20" id="KW-0479">Metal-binding</keyword>
<comment type="catalytic activity">
    <reaction evidence="13">
        <text>D-threo-isocitrate + NADP(+) = 2-oxoglutarate + CO2 + NADPH</text>
        <dbReference type="Rhea" id="RHEA:19629"/>
        <dbReference type="ChEBI" id="CHEBI:15562"/>
        <dbReference type="ChEBI" id="CHEBI:16526"/>
        <dbReference type="ChEBI" id="CHEBI:16810"/>
        <dbReference type="ChEBI" id="CHEBI:57783"/>
        <dbReference type="ChEBI" id="CHEBI:58349"/>
        <dbReference type="EC" id="1.1.1.42"/>
    </reaction>
</comment>
<feature type="binding site" evidence="15">
    <location>
        <position position="129"/>
    </location>
    <ligand>
        <name>D-threo-isocitrate</name>
        <dbReference type="ChEBI" id="CHEBI:15562"/>
    </ligand>
</feature>
<reference evidence="22 23" key="1">
    <citation type="submission" date="2014-08" db="EMBL/GenBank/DDBJ databases">
        <authorList>
            <person name="den Bakker H.C."/>
        </authorList>
    </citation>
    <scope>NUCLEOTIDE SEQUENCE [LARGE SCALE GENOMIC DNA]</scope>
    <source>
        <strain evidence="22 23">DSM 18334</strain>
    </source>
</reference>
<dbReference type="NCBIfam" id="TIGR00183">
    <property type="entry name" value="prok_nadp_idh"/>
    <property type="match status" value="1"/>
</dbReference>
<feature type="site" description="Critical for catalysis" evidence="18">
    <location>
        <position position="160"/>
    </location>
</feature>
<name>A0A098M2S7_9BACL</name>
<dbReference type="eggNOG" id="COG0538">
    <property type="taxonomic scope" value="Bacteria"/>
</dbReference>
<evidence type="ECO:0000256" key="12">
    <source>
        <dbReference type="ARBA" id="ARBA00023211"/>
    </source>
</evidence>
<protein>
    <recommendedName>
        <fullName evidence="5 20">Isocitrate dehydrogenase [NADP]</fullName>
        <ecNumber evidence="4 20">1.1.1.42</ecNumber>
    </recommendedName>
</protein>
<evidence type="ECO:0000256" key="15">
    <source>
        <dbReference type="PIRSR" id="PIRSR604439-1"/>
    </source>
</evidence>
<dbReference type="PROSITE" id="PS00470">
    <property type="entry name" value="IDH_IMDH"/>
    <property type="match status" value="1"/>
</dbReference>
<evidence type="ECO:0000313" key="22">
    <source>
        <dbReference type="EMBL" id="KGE16291.1"/>
    </source>
</evidence>
<keyword evidence="7 20" id="KW-0816">Tricarboxylic acid cycle</keyword>
<evidence type="ECO:0000256" key="2">
    <source>
        <dbReference type="ARBA" id="ARBA00007769"/>
    </source>
</evidence>
<evidence type="ECO:0000256" key="14">
    <source>
        <dbReference type="ARBA" id="ARBA00046127"/>
    </source>
</evidence>
<keyword evidence="12 17" id="KW-0464">Manganese</keyword>
<feature type="binding site" evidence="16">
    <location>
        <begin position="354"/>
        <end position="360"/>
    </location>
    <ligand>
        <name>NADP(+)</name>
        <dbReference type="ChEBI" id="CHEBI:58349"/>
    </ligand>
</feature>
<feature type="binding site" evidence="16">
    <location>
        <position position="367"/>
    </location>
    <ligand>
        <name>NADP(+)</name>
        <dbReference type="ChEBI" id="CHEBI:58349"/>
    </ligand>
</feature>
<evidence type="ECO:0000256" key="10">
    <source>
        <dbReference type="ARBA" id="ARBA00022857"/>
    </source>
</evidence>
<evidence type="ECO:0000256" key="1">
    <source>
        <dbReference type="ARBA" id="ARBA00001936"/>
    </source>
</evidence>
<feature type="binding site" evidence="15">
    <location>
        <position position="119"/>
    </location>
    <ligand>
        <name>D-threo-isocitrate</name>
        <dbReference type="ChEBI" id="CHEBI:15562"/>
    </ligand>
</feature>
<dbReference type="InterPro" id="IPR019818">
    <property type="entry name" value="IsoCit/isopropylmalate_DH_CS"/>
</dbReference>
<organism evidence="22 23">
    <name type="scientific">Paenibacillus wynnii</name>
    <dbReference type="NCBI Taxonomy" id="268407"/>
    <lineage>
        <taxon>Bacteria</taxon>
        <taxon>Bacillati</taxon>
        <taxon>Bacillota</taxon>
        <taxon>Bacilli</taxon>
        <taxon>Bacillales</taxon>
        <taxon>Paenibacillaceae</taxon>
        <taxon>Paenibacillus</taxon>
    </lineage>
</organism>
<dbReference type="EMBL" id="JQCR01000003">
    <property type="protein sequence ID" value="KGE16291.1"/>
    <property type="molecule type" value="Genomic_DNA"/>
</dbReference>
<dbReference type="Proteomes" id="UP000029734">
    <property type="component" value="Unassembled WGS sequence"/>
</dbReference>
<comment type="caution">
    <text evidence="22">The sequence shown here is derived from an EMBL/GenBank/DDBJ whole genome shotgun (WGS) entry which is preliminary data.</text>
</comment>
<feature type="binding site" evidence="15">
    <location>
        <position position="113"/>
    </location>
    <ligand>
        <name>D-threo-isocitrate</name>
        <dbReference type="ChEBI" id="CHEBI:15562"/>
    </ligand>
</feature>
<dbReference type="PANTHER" id="PTHR43504">
    <property type="entry name" value="ISOCITRATE DEHYDROGENASE [NADP]"/>
    <property type="match status" value="1"/>
</dbReference>
<comment type="similarity">
    <text evidence="2">Belongs to the isocitrate and isopropylmalate dehydrogenases family.</text>
</comment>
<proteinExistence type="inferred from homology"/>
<dbReference type="InterPro" id="IPR024084">
    <property type="entry name" value="IsoPropMal-DH-like_dom"/>
</dbReference>
<feature type="domain" description="Isopropylmalate dehydrogenase-like" evidence="21">
    <location>
        <begin position="30"/>
        <end position="427"/>
    </location>
</feature>
<comment type="subunit">
    <text evidence="3">Homodimer.</text>
</comment>
<feature type="modified residue" description="N6-succinyllysine" evidence="19">
    <location>
        <position position="100"/>
    </location>
</feature>
<feature type="site" description="Critical for catalysis" evidence="18">
    <location>
        <position position="230"/>
    </location>
</feature>
<evidence type="ECO:0000256" key="9">
    <source>
        <dbReference type="ARBA" id="ARBA00022842"/>
    </source>
</evidence>
<keyword evidence="23" id="KW-1185">Reference proteome</keyword>
<evidence type="ECO:0000256" key="19">
    <source>
        <dbReference type="PIRSR" id="PIRSR604439-5"/>
    </source>
</evidence>
<feature type="modified residue" description="Phosphoserine" evidence="19">
    <location>
        <position position="113"/>
    </location>
</feature>
<evidence type="ECO:0000313" key="23">
    <source>
        <dbReference type="Proteomes" id="UP000029734"/>
    </source>
</evidence>
<evidence type="ECO:0000256" key="5">
    <source>
        <dbReference type="ARBA" id="ARBA00019562"/>
    </source>
</evidence>
<sequence length="431" mass="47494">MLKLEKYDLPTEGEQITIEDGKLQVPNHPIIPFIEGDGTGRDIWKASKRVLDAAVAKAYGGTKQIAWYEVFAGEKAFNTYGEWLPNDTLEAIREYFVAIKGPLTTPIGGGIRSLNVALRQELDLYVCLRPVRYFDGVPSPVKHPELVDMVIFRENTEDIYAGIEYQEGSAEVKKVIEFLQNEMGVNKIRFPETSGIGIKPVSKEGSKRLVRSAVEYAIKHGRKSVTLVHKGNIMKYTEGAFKNWGYEVAEQEFGDKVFTWNQYDVIKEKEGEAAANAAQKEALDSGKILIKDAIADIALQQVLTRPTDFDVIATLNLNGDYLSDALAAQIGGIGIAPGANINYLTGHAIFEATHGTAPKYADKDVVNPGSVILSGVMLLEHLGWQEAADLIYKGMSTAINNKTVTYDFARQMEGATELKCSAFADEVINHL</sequence>
<dbReference type="STRING" id="268407.PWYN_16180"/>
<keyword evidence="10 16" id="KW-0521">NADP</keyword>
<dbReference type="SMART" id="SM01329">
    <property type="entry name" value="Iso_dh"/>
    <property type="match status" value="1"/>
</dbReference>
<gene>
    <name evidence="22" type="ORF">PWYN_16180</name>
</gene>
<dbReference type="AlphaFoldDB" id="A0A098M2S7"/>
<feature type="binding site" evidence="17">
    <location>
        <position position="320"/>
    </location>
    <ligand>
        <name>Mg(2+)</name>
        <dbReference type="ChEBI" id="CHEBI:18420"/>
    </ligand>
</feature>
<dbReference type="PANTHER" id="PTHR43504:SF1">
    <property type="entry name" value="ISOCITRATE DEHYDROGENASE [NADP]"/>
    <property type="match status" value="1"/>
</dbReference>
<accession>A0A098M2S7</accession>
<reference evidence="22 23" key="2">
    <citation type="submission" date="2014-10" db="EMBL/GenBank/DDBJ databases">
        <title>Comparative genomics of the Paenibacillus odorifer group.</title>
        <authorList>
            <person name="Tsai Y.-C."/>
            <person name="Martin N."/>
            <person name="Korlach J."/>
            <person name="Wiedmann M."/>
        </authorList>
    </citation>
    <scope>NUCLEOTIDE SEQUENCE [LARGE SCALE GENOMIC DNA]</scope>
    <source>
        <strain evidence="22 23">DSM 18334</strain>
    </source>
</reference>
<feature type="binding site" evidence="16">
    <location>
        <position position="406"/>
    </location>
    <ligand>
        <name>NADP(+)</name>
        <dbReference type="ChEBI" id="CHEBI:58349"/>
    </ligand>
</feature>
<dbReference type="GO" id="GO:0000287">
    <property type="term" value="F:magnesium ion binding"/>
    <property type="evidence" value="ECO:0007669"/>
    <property type="project" value="InterPro"/>
</dbReference>
<dbReference type="GO" id="GO:0051287">
    <property type="term" value="F:NAD binding"/>
    <property type="evidence" value="ECO:0007669"/>
    <property type="project" value="InterPro"/>
</dbReference>
<feature type="binding site" evidence="15">
    <location>
        <position position="115"/>
    </location>
    <ligand>
        <name>D-threo-isocitrate</name>
        <dbReference type="ChEBI" id="CHEBI:15562"/>
    </ligand>
</feature>
<feature type="binding site" evidence="16">
    <location>
        <position position="104"/>
    </location>
    <ligand>
        <name>NADP(+)</name>
        <dbReference type="ChEBI" id="CHEBI:58349"/>
    </ligand>
</feature>
<evidence type="ECO:0000256" key="17">
    <source>
        <dbReference type="PIRSR" id="PIRSR604439-3"/>
    </source>
</evidence>
<evidence type="ECO:0000256" key="18">
    <source>
        <dbReference type="PIRSR" id="PIRSR604439-4"/>
    </source>
</evidence>
<evidence type="ECO:0000256" key="7">
    <source>
        <dbReference type="ARBA" id="ARBA00022532"/>
    </source>
</evidence>
<feature type="modified residue" description="N6-succinyllysine" evidence="19">
    <location>
        <position position="242"/>
    </location>
</feature>
<dbReference type="InterPro" id="IPR004439">
    <property type="entry name" value="Isocitrate_DH_NADP_dimer_prok"/>
</dbReference>
<evidence type="ECO:0000259" key="21">
    <source>
        <dbReference type="SMART" id="SM01329"/>
    </source>
</evidence>
<evidence type="ECO:0000256" key="13">
    <source>
        <dbReference type="ARBA" id="ARBA00023554"/>
    </source>
</evidence>
<dbReference type="Pfam" id="PF00180">
    <property type="entry name" value="Iso_dh"/>
    <property type="match status" value="1"/>
</dbReference>
<feature type="binding site" evidence="15">
    <location>
        <position position="153"/>
    </location>
    <ligand>
        <name>D-threo-isocitrate</name>
        <dbReference type="ChEBI" id="CHEBI:15562"/>
    </ligand>
</feature>
<dbReference type="GO" id="GO:0004450">
    <property type="term" value="F:isocitrate dehydrogenase (NADP+) activity"/>
    <property type="evidence" value="ECO:0007669"/>
    <property type="project" value="UniProtKB-UniRule"/>
</dbReference>
<evidence type="ECO:0000256" key="6">
    <source>
        <dbReference type="ARBA" id="ARBA00022435"/>
    </source>
</evidence>
<feature type="binding site" evidence="16">
    <location>
        <position position="410"/>
    </location>
    <ligand>
        <name>NADP(+)</name>
        <dbReference type="ChEBI" id="CHEBI:58349"/>
    </ligand>
</feature>
<dbReference type="RefSeq" id="WP_036653965.1">
    <property type="nucleotide sequence ID" value="NZ_JQCR01000003.1"/>
</dbReference>
<evidence type="ECO:0000256" key="3">
    <source>
        <dbReference type="ARBA" id="ARBA00011738"/>
    </source>
</evidence>
<dbReference type="NCBIfam" id="NF005425">
    <property type="entry name" value="PRK07006.1"/>
    <property type="match status" value="1"/>
</dbReference>
<dbReference type="EC" id="1.1.1.42" evidence="4 20"/>
<evidence type="ECO:0000256" key="8">
    <source>
        <dbReference type="ARBA" id="ARBA00022723"/>
    </source>
</evidence>
<dbReference type="OrthoDB" id="9806254at2"/>
<keyword evidence="9 17" id="KW-0460">Magnesium</keyword>
<evidence type="ECO:0000256" key="11">
    <source>
        <dbReference type="ARBA" id="ARBA00023002"/>
    </source>
</evidence>
<comment type="cofactor">
    <cofactor evidence="17">
        <name>Mg(2+)</name>
        <dbReference type="ChEBI" id="CHEBI:18420"/>
    </cofactor>
    <cofactor evidence="17">
        <name>Mn(2+)</name>
        <dbReference type="ChEBI" id="CHEBI:29035"/>
    </cofactor>
    <text evidence="17">Binds 1 Mg(2+) or Mn(2+) ion per subunit.</text>
</comment>
<keyword evidence="6 20" id="KW-0329">Glyoxylate bypass</keyword>
<keyword evidence="11 22" id="KW-0560">Oxidoreductase</keyword>
<dbReference type="Gene3D" id="3.40.718.10">
    <property type="entry name" value="Isopropylmalate Dehydrogenase"/>
    <property type="match status" value="1"/>
</dbReference>
<comment type="function">
    <text evidence="14">Catalyzes the oxidative decarboxylation of isocitrate to 2-oxoglutarate and carbon dioxide with the concomitant reduction of NADP(+).</text>
</comment>
<feature type="modified residue" description="N6-acetyllysine" evidence="19">
    <location>
        <position position="142"/>
    </location>
</feature>
<evidence type="ECO:0000256" key="20">
    <source>
        <dbReference type="RuleBase" id="RU004446"/>
    </source>
</evidence>
<dbReference type="SUPFAM" id="SSF53659">
    <property type="entry name" value="Isocitrate/Isopropylmalate dehydrogenase-like"/>
    <property type="match status" value="1"/>
</dbReference>
<dbReference type="GO" id="GO:0006097">
    <property type="term" value="P:glyoxylate cycle"/>
    <property type="evidence" value="ECO:0007669"/>
    <property type="project" value="UniProtKB-KW"/>
</dbReference>
<dbReference type="GO" id="GO:0006099">
    <property type="term" value="P:tricarboxylic acid cycle"/>
    <property type="evidence" value="ECO:0007669"/>
    <property type="project" value="UniProtKB-UniRule"/>
</dbReference>
<evidence type="ECO:0000256" key="16">
    <source>
        <dbReference type="PIRSR" id="PIRSR604439-2"/>
    </source>
</evidence>
<evidence type="ECO:0000256" key="4">
    <source>
        <dbReference type="ARBA" id="ARBA00013013"/>
    </source>
</evidence>
<comment type="cofactor">
    <cofactor evidence="1">
        <name>Mn(2+)</name>
        <dbReference type="ChEBI" id="CHEBI:29035"/>
    </cofactor>
</comment>